<dbReference type="Proteomes" id="UP000078544">
    <property type="component" value="Unassembled WGS sequence"/>
</dbReference>
<proteinExistence type="predicted"/>
<name>A0A166NK95_9HYPO</name>
<reference evidence="1 2" key="1">
    <citation type="journal article" date="2016" name="Genome Biol. Evol.">
        <title>Divergent and convergent evolution of fungal pathogenicity.</title>
        <authorList>
            <person name="Shang Y."/>
            <person name="Xiao G."/>
            <person name="Zheng P."/>
            <person name="Cen K."/>
            <person name="Zhan S."/>
            <person name="Wang C."/>
        </authorList>
    </citation>
    <scope>NUCLEOTIDE SEQUENCE [LARGE SCALE GENOMIC DNA]</scope>
    <source>
        <strain evidence="1 2">RCEF 2490</strain>
    </source>
</reference>
<protein>
    <recommendedName>
        <fullName evidence="3">BTB domain-containing protein</fullName>
    </recommendedName>
</protein>
<gene>
    <name evidence="1" type="ORF">AAL_07246</name>
</gene>
<accession>A0A166NK95</accession>
<evidence type="ECO:0000313" key="1">
    <source>
        <dbReference type="EMBL" id="KZZ90560.1"/>
    </source>
</evidence>
<evidence type="ECO:0000313" key="2">
    <source>
        <dbReference type="Proteomes" id="UP000078544"/>
    </source>
</evidence>
<dbReference type="AlphaFoldDB" id="A0A166NK95"/>
<keyword evidence="2" id="KW-1185">Reference proteome</keyword>
<evidence type="ECO:0008006" key="3">
    <source>
        <dbReference type="Google" id="ProtNLM"/>
    </source>
</evidence>
<sequence length="318" mass="37059">MASPDGVFENDPVALTDMLGSSMAEFYIKDCKEPRLIHAAVLLAQSSEFFFMSSLKERDALRDVAIKHGYSVEKDAFLWSEVDAESFGCFVQFLYTSQYSENTVDLDPEPYITHASFHGQCLLGDGETVAEESRVRLSFLASRKYLRKHFSGNYFKDASDDPELLRRFMLESQGNYRDKMSRNMAMFVFGSGYRFHLLRDLATFYMQRTLFNMVCCDQRVEEVIDVILDFYEPPIRYGEYEPDEAGTEGRMSVTLAHFAAFNAEAFFKNWRFHRVLFYESFRELFYRAVEERNTAISRNEIEQPKAWIRRPEHLFGGS</sequence>
<comment type="caution">
    <text evidence="1">The sequence shown here is derived from an EMBL/GenBank/DDBJ whole genome shotgun (WGS) entry which is preliminary data.</text>
</comment>
<dbReference type="EMBL" id="AZGY01000021">
    <property type="protein sequence ID" value="KZZ90560.1"/>
    <property type="molecule type" value="Genomic_DNA"/>
</dbReference>
<organism evidence="1 2">
    <name type="scientific">Moelleriella libera RCEF 2490</name>
    <dbReference type="NCBI Taxonomy" id="1081109"/>
    <lineage>
        <taxon>Eukaryota</taxon>
        <taxon>Fungi</taxon>
        <taxon>Dikarya</taxon>
        <taxon>Ascomycota</taxon>
        <taxon>Pezizomycotina</taxon>
        <taxon>Sordariomycetes</taxon>
        <taxon>Hypocreomycetidae</taxon>
        <taxon>Hypocreales</taxon>
        <taxon>Clavicipitaceae</taxon>
        <taxon>Moelleriella</taxon>
    </lineage>
</organism>